<dbReference type="InterPro" id="IPR052163">
    <property type="entry name" value="DGC-Regulatory_Protein"/>
</dbReference>
<keyword evidence="2" id="KW-0812">Transmembrane</keyword>
<dbReference type="GO" id="GO:0003824">
    <property type="term" value="F:catalytic activity"/>
    <property type="evidence" value="ECO:0007669"/>
    <property type="project" value="UniProtKB-ARBA"/>
</dbReference>
<dbReference type="PROSITE" id="PS50887">
    <property type="entry name" value="GGDEF"/>
    <property type="match status" value="1"/>
</dbReference>
<protein>
    <submittedName>
        <fullName evidence="4">Diguanylate cyclase</fullName>
    </submittedName>
</protein>
<dbReference type="Pfam" id="PF00990">
    <property type="entry name" value="GGDEF"/>
    <property type="match status" value="1"/>
</dbReference>
<dbReference type="InterPro" id="IPR000160">
    <property type="entry name" value="GGDEF_dom"/>
</dbReference>
<keyword evidence="2" id="KW-1133">Transmembrane helix</keyword>
<feature type="transmembrane region" description="Helical" evidence="2">
    <location>
        <begin position="173"/>
        <end position="196"/>
    </location>
</feature>
<dbReference type="CDD" id="cd19411">
    <property type="entry name" value="MCP2201-like_sensor"/>
    <property type="match status" value="1"/>
</dbReference>
<dbReference type="PANTHER" id="PTHR46663">
    <property type="entry name" value="DIGUANYLATE CYCLASE DGCT-RELATED"/>
    <property type="match status" value="1"/>
</dbReference>
<feature type="domain" description="GGDEF" evidence="3">
    <location>
        <begin position="237"/>
        <end position="370"/>
    </location>
</feature>
<dbReference type="EMBL" id="CP054491">
    <property type="protein sequence ID" value="QKQ28043.1"/>
    <property type="molecule type" value="Genomic_DNA"/>
</dbReference>
<keyword evidence="5" id="KW-1185">Reference proteome</keyword>
<evidence type="ECO:0000259" key="3">
    <source>
        <dbReference type="PROSITE" id="PS50887"/>
    </source>
</evidence>
<name>A0A6N0I0E8_9GAMM</name>
<comment type="cofactor">
    <cofactor evidence="1">
        <name>Mg(2+)</name>
        <dbReference type="ChEBI" id="CHEBI:18420"/>
    </cofactor>
</comment>
<dbReference type="Gene3D" id="3.30.70.270">
    <property type="match status" value="1"/>
</dbReference>
<dbReference type="AlphaFoldDB" id="A0A6N0I0E8"/>
<dbReference type="SUPFAM" id="SSF55073">
    <property type="entry name" value="Nucleotide cyclase"/>
    <property type="match status" value="1"/>
</dbReference>
<evidence type="ECO:0000256" key="1">
    <source>
        <dbReference type="ARBA" id="ARBA00001946"/>
    </source>
</evidence>
<sequence length="371" mass="41626">MLMLMIGLMAASLASMDKTRHQLDKVVDDHMTKVALSKQMRTAARSRTLILFRLIHISDPFDRDDAWMKYNQKAIDFIRARNAILDMPISEIESGLLTEQGKKSRVAIPIQNKILDLINEGYIKEASSLLNVAAVPAQANVLRVVDDFDVYQNAKVREAQNWAIEDMESMRRLILIVGIAALMIGVAIALIVMRVIRQRTEIDIYHATHDTLTRLPNRALLLDRLEQSLLNSKRSGNTIALMFVDVDRFKSINDTYGHATGDLALLSVCDTIQGQLRETDTLARLSGDEFIVLMEKAENQDDIGRIAERILQAFKKPVLLKGISVEIGVSIGVSLHPEHGETPETLISNADTAMYESKKKGRNCWSLFQST</sequence>
<dbReference type="SMART" id="SM00267">
    <property type="entry name" value="GGDEF"/>
    <property type="match status" value="1"/>
</dbReference>
<evidence type="ECO:0000313" key="5">
    <source>
        <dbReference type="Proteomes" id="UP000509658"/>
    </source>
</evidence>
<evidence type="ECO:0000313" key="4">
    <source>
        <dbReference type="EMBL" id="QKQ28043.1"/>
    </source>
</evidence>
<gene>
    <name evidence="4" type="ORF">HUE57_18455</name>
</gene>
<dbReference type="PANTHER" id="PTHR46663:SF2">
    <property type="entry name" value="GGDEF DOMAIN-CONTAINING PROTEIN"/>
    <property type="match status" value="1"/>
</dbReference>
<dbReference type="FunFam" id="3.30.70.270:FF:000001">
    <property type="entry name" value="Diguanylate cyclase domain protein"/>
    <property type="match status" value="1"/>
</dbReference>
<organism evidence="4 5">
    <name type="scientific">Candidatus Reidiella endopervernicosa</name>
    <dbReference type="NCBI Taxonomy" id="2738883"/>
    <lineage>
        <taxon>Bacteria</taxon>
        <taxon>Pseudomonadati</taxon>
        <taxon>Pseudomonadota</taxon>
        <taxon>Gammaproteobacteria</taxon>
        <taxon>Candidatus Reidiella</taxon>
    </lineage>
</organism>
<dbReference type="InterPro" id="IPR029787">
    <property type="entry name" value="Nucleotide_cyclase"/>
</dbReference>
<proteinExistence type="predicted"/>
<dbReference type="InterPro" id="IPR043128">
    <property type="entry name" value="Rev_trsase/Diguanyl_cyclase"/>
</dbReference>
<dbReference type="Proteomes" id="UP000509658">
    <property type="component" value="Chromosome"/>
</dbReference>
<dbReference type="NCBIfam" id="TIGR00254">
    <property type="entry name" value="GGDEF"/>
    <property type="match status" value="1"/>
</dbReference>
<reference evidence="4 5" key="1">
    <citation type="submission" date="2020-05" db="EMBL/GenBank/DDBJ databases">
        <title>Horizontal transmission and recombination maintain forever young bacterial symbiont genomes.</title>
        <authorList>
            <person name="Russell S.L."/>
            <person name="Pepper-Tunick E."/>
            <person name="Svedberg J."/>
            <person name="Byrne A."/>
            <person name="Ruelas Castillo J."/>
            <person name="Vollmers C."/>
            <person name="Beinart R.A."/>
            <person name="Corbett-Detig R."/>
        </authorList>
    </citation>
    <scope>NUCLEOTIDE SEQUENCE [LARGE SCALE GENOMIC DNA]</scope>
    <source>
        <strain evidence="4">Santa_Monica_outfall</strain>
    </source>
</reference>
<evidence type="ECO:0000256" key="2">
    <source>
        <dbReference type="SAM" id="Phobius"/>
    </source>
</evidence>
<dbReference type="KEGG" id="rev:HUE57_18455"/>
<keyword evidence="2" id="KW-0472">Membrane</keyword>
<dbReference type="InterPro" id="IPR047347">
    <property type="entry name" value="YvaQ-like_sensor"/>
</dbReference>
<dbReference type="CDD" id="cd01949">
    <property type="entry name" value="GGDEF"/>
    <property type="match status" value="1"/>
</dbReference>
<accession>A0A6N0I0E8</accession>